<proteinExistence type="predicted"/>
<feature type="transmembrane region" description="Helical" evidence="1">
    <location>
        <begin position="119"/>
        <end position="140"/>
    </location>
</feature>
<dbReference type="RefSeq" id="WP_344654835.1">
    <property type="nucleotide sequence ID" value="NZ_BAAAQM010000001.1"/>
</dbReference>
<feature type="transmembrane region" description="Helical" evidence="1">
    <location>
        <begin position="241"/>
        <end position="261"/>
    </location>
</feature>
<dbReference type="SMART" id="SM00267">
    <property type="entry name" value="GGDEF"/>
    <property type="match status" value="1"/>
</dbReference>
<protein>
    <recommendedName>
        <fullName evidence="7">Diguanylate cyclase with PAS/PAC sensor</fullName>
    </recommendedName>
</protein>
<evidence type="ECO:0000313" key="5">
    <source>
        <dbReference type="EMBL" id="GAA1949577.1"/>
    </source>
</evidence>
<dbReference type="InterPro" id="IPR043128">
    <property type="entry name" value="Rev_trsase/Diguanyl_cyclase"/>
</dbReference>
<dbReference type="InterPro" id="IPR000014">
    <property type="entry name" value="PAS"/>
</dbReference>
<dbReference type="CDD" id="cd00130">
    <property type="entry name" value="PAS"/>
    <property type="match status" value="1"/>
</dbReference>
<dbReference type="SUPFAM" id="SSF55073">
    <property type="entry name" value="Nucleotide cyclase"/>
    <property type="match status" value="1"/>
</dbReference>
<dbReference type="Proteomes" id="UP001499854">
    <property type="component" value="Unassembled WGS sequence"/>
</dbReference>
<keyword evidence="1" id="KW-0812">Transmembrane</keyword>
<dbReference type="PANTHER" id="PTHR44757">
    <property type="entry name" value="DIGUANYLATE CYCLASE DGCP"/>
    <property type="match status" value="1"/>
</dbReference>
<dbReference type="InterPro" id="IPR013656">
    <property type="entry name" value="PAS_4"/>
</dbReference>
<comment type="caution">
    <text evidence="5">The sequence shown here is derived from an EMBL/GenBank/DDBJ whole genome shotgun (WGS) entry which is preliminary data.</text>
</comment>
<evidence type="ECO:0000313" key="6">
    <source>
        <dbReference type="Proteomes" id="UP001499854"/>
    </source>
</evidence>
<feature type="domain" description="PAS" evidence="2">
    <location>
        <begin position="349"/>
        <end position="419"/>
    </location>
</feature>
<evidence type="ECO:0008006" key="7">
    <source>
        <dbReference type="Google" id="ProtNLM"/>
    </source>
</evidence>
<feature type="transmembrane region" description="Helical" evidence="1">
    <location>
        <begin position="307"/>
        <end position="327"/>
    </location>
</feature>
<name>A0ABN2QD17_9ACTN</name>
<reference evidence="5 6" key="1">
    <citation type="journal article" date="2019" name="Int. J. Syst. Evol. Microbiol.">
        <title>The Global Catalogue of Microorganisms (GCM) 10K type strain sequencing project: providing services to taxonomists for standard genome sequencing and annotation.</title>
        <authorList>
            <consortium name="The Broad Institute Genomics Platform"/>
            <consortium name="The Broad Institute Genome Sequencing Center for Infectious Disease"/>
            <person name="Wu L."/>
            <person name="Ma J."/>
        </authorList>
    </citation>
    <scope>NUCLEOTIDE SEQUENCE [LARGE SCALE GENOMIC DNA]</scope>
    <source>
        <strain evidence="5 6">JCM 16013</strain>
    </source>
</reference>
<dbReference type="Gene3D" id="3.30.450.20">
    <property type="entry name" value="PAS domain"/>
    <property type="match status" value="1"/>
</dbReference>
<evidence type="ECO:0000259" key="4">
    <source>
        <dbReference type="PROSITE" id="PS50887"/>
    </source>
</evidence>
<dbReference type="Pfam" id="PF00990">
    <property type="entry name" value="GGDEF"/>
    <property type="match status" value="1"/>
</dbReference>
<keyword evidence="6" id="KW-1185">Reference proteome</keyword>
<keyword evidence="1" id="KW-0472">Membrane</keyword>
<dbReference type="InterPro" id="IPR029787">
    <property type="entry name" value="Nucleotide_cyclase"/>
</dbReference>
<feature type="domain" description="GGDEF" evidence="4">
    <location>
        <begin position="504"/>
        <end position="624"/>
    </location>
</feature>
<dbReference type="NCBIfam" id="TIGR00254">
    <property type="entry name" value="GGDEF"/>
    <property type="match status" value="1"/>
</dbReference>
<feature type="transmembrane region" description="Helical" evidence="1">
    <location>
        <begin position="84"/>
        <end position="107"/>
    </location>
</feature>
<evidence type="ECO:0000259" key="3">
    <source>
        <dbReference type="PROSITE" id="PS50113"/>
    </source>
</evidence>
<dbReference type="EMBL" id="BAAAQM010000001">
    <property type="protein sequence ID" value="GAA1949577.1"/>
    <property type="molecule type" value="Genomic_DNA"/>
</dbReference>
<feature type="transmembrane region" description="Helical" evidence="1">
    <location>
        <begin position="21"/>
        <end position="41"/>
    </location>
</feature>
<dbReference type="InterPro" id="IPR000700">
    <property type="entry name" value="PAS-assoc_C"/>
</dbReference>
<dbReference type="InterPro" id="IPR000160">
    <property type="entry name" value="GGDEF_dom"/>
</dbReference>
<feature type="domain" description="PAC" evidence="3">
    <location>
        <begin position="423"/>
        <end position="474"/>
    </location>
</feature>
<feature type="transmembrane region" description="Helical" evidence="1">
    <location>
        <begin position="53"/>
        <end position="72"/>
    </location>
</feature>
<dbReference type="PROSITE" id="PS50887">
    <property type="entry name" value="GGDEF"/>
    <property type="match status" value="1"/>
</dbReference>
<accession>A0ABN2QD17</accession>
<dbReference type="PROSITE" id="PS50113">
    <property type="entry name" value="PAC"/>
    <property type="match status" value="1"/>
</dbReference>
<dbReference type="NCBIfam" id="TIGR00229">
    <property type="entry name" value="sensory_box"/>
    <property type="match status" value="1"/>
</dbReference>
<dbReference type="InterPro" id="IPR052155">
    <property type="entry name" value="Biofilm_reg_signaling"/>
</dbReference>
<feature type="transmembrane region" description="Helical" evidence="1">
    <location>
        <begin position="152"/>
        <end position="171"/>
    </location>
</feature>
<organism evidence="5 6">
    <name type="scientific">Catenulispora subtropica</name>
    <dbReference type="NCBI Taxonomy" id="450798"/>
    <lineage>
        <taxon>Bacteria</taxon>
        <taxon>Bacillati</taxon>
        <taxon>Actinomycetota</taxon>
        <taxon>Actinomycetes</taxon>
        <taxon>Catenulisporales</taxon>
        <taxon>Catenulisporaceae</taxon>
        <taxon>Catenulispora</taxon>
    </lineage>
</organism>
<feature type="transmembrane region" description="Helical" evidence="1">
    <location>
        <begin position="282"/>
        <end position="301"/>
    </location>
</feature>
<dbReference type="SMART" id="SM00091">
    <property type="entry name" value="PAS"/>
    <property type="match status" value="1"/>
</dbReference>
<dbReference type="SUPFAM" id="SSF55785">
    <property type="entry name" value="PYP-like sensor domain (PAS domain)"/>
    <property type="match status" value="1"/>
</dbReference>
<feature type="transmembrane region" description="Helical" evidence="1">
    <location>
        <begin position="216"/>
        <end position="235"/>
    </location>
</feature>
<feature type="transmembrane region" description="Helical" evidence="1">
    <location>
        <begin position="183"/>
        <end position="204"/>
    </location>
</feature>
<dbReference type="Gene3D" id="3.30.70.270">
    <property type="match status" value="1"/>
</dbReference>
<evidence type="ECO:0000259" key="2">
    <source>
        <dbReference type="PROSITE" id="PS50112"/>
    </source>
</evidence>
<gene>
    <name evidence="5" type="ORF">GCM10009838_00800</name>
</gene>
<dbReference type="InterPro" id="IPR035965">
    <property type="entry name" value="PAS-like_dom_sf"/>
</dbReference>
<sequence length="624" mass="66537">MDRSTARPASRPDTNGHVPRPEHVLLVIVLGTVALCTWFLLDKGGTNRQVQVFWLVQPLLDVLQVLLSLRVLHLIGPTSPARRFWTAFALAGALFTVGDVAQTVIAFRRPGAAASFSGAAQSTCAILGVTAVVWALLTYPTPAITDAERKRFWLDAVTALVGAASFAWYFALIPGVRSRADLVSILLEAGILVVAAFAGIKLALTGSSPMTSGAAITAIVAALGVYVITAVTPILRTHGSVNVQLAVRLVPSALIVCTPAIQAMRLAEPAPYPKRPVRPYSRVPYVTIAATNALLVAAVAGGDSIRVWGILVGSLTTTALVAVRQVMAFSDNTRLLGVLDVTLAELRDREQRFRALVQHASDITIVAESDAVTTYVSPAIEAVLGHGPESALGRSLFSMFRESDTDIVQDAFQRCVSTPQAVVTCQARGKHADGSWRWLDVTLTNLLDKPGVHAVVCNMHDVTQAKNLHDQLRHIAAHDALTSLPNRLLFNETLRAMADAPDVDRLSILMIDIDHFKDINDTYGHHVGDGVLVATADRLTEAVRPGDTVARLGGDEFAILLPGVGRADAEEIAARIAARFAAPIAVEGQALSVRVSIGIAEGETDSGEALLRVADLSMYAAKHR</sequence>
<dbReference type="PANTHER" id="PTHR44757:SF2">
    <property type="entry name" value="BIOFILM ARCHITECTURE MAINTENANCE PROTEIN MBAA"/>
    <property type="match status" value="1"/>
</dbReference>
<evidence type="ECO:0000256" key="1">
    <source>
        <dbReference type="SAM" id="Phobius"/>
    </source>
</evidence>
<dbReference type="Pfam" id="PF08448">
    <property type="entry name" value="PAS_4"/>
    <property type="match status" value="1"/>
</dbReference>
<dbReference type="CDD" id="cd01949">
    <property type="entry name" value="GGDEF"/>
    <property type="match status" value="1"/>
</dbReference>
<dbReference type="PROSITE" id="PS50112">
    <property type="entry name" value="PAS"/>
    <property type="match status" value="1"/>
</dbReference>
<keyword evidence="1" id="KW-1133">Transmembrane helix</keyword>